<evidence type="ECO:0000313" key="1">
    <source>
        <dbReference type="EMBL" id="KAJ3536715.1"/>
    </source>
</evidence>
<evidence type="ECO:0000313" key="2">
    <source>
        <dbReference type="Proteomes" id="UP001148629"/>
    </source>
</evidence>
<dbReference type="Proteomes" id="UP001148629">
    <property type="component" value="Unassembled WGS sequence"/>
</dbReference>
<accession>A0ACC1SCE1</accession>
<sequence>MVSFSSTRGCKRGMGLRIIKFVILTIAVILGTACLPAAASATSEHADDKLKVEISVAKGLLYSAVDGRIVLMFAPRGVDPLSDIDVSSTPNLFFGMNVFDTKKHTFTLSGGKEEDTLEGVHGWPVTDLDDIPSGTYRVQAFLNKYEKATRSDGSTVRVRFPCGDGAPSVNGYGSLTTSAMDVNVHGGRQTIKLTFDKVTEAEPFTGKEIGGCAQGNYPDTRTFKHVKIRSKKLSDFWGRDMYVGANVVLPHGYNPKDKSRRYPVLYTQSHWSAGGGSFGYPEADFKNAWDTGVIPASKGKPSRPTPKMLLVTIRHESPYYDDSYAVNSANLGPWGDAINDELIPYIDKAFNTIPKPYARVQEGGSTGGWISVASVVFRPDLFGACFASYPDSLDFHRHQDIPLYDGKNAYRRPDGSEIGSVREFRNGKEIATATVAQENHWELVFGTSSRSSLQWDIWNAVFGVQGLNGYPLEPWDKVTGEIYPDAVEYWKPMDLTQYILNNWNGYRQLGKVLKGRLFIYVGSWDTCYLNEGVQEFQKRISAKGGPDWANVTILPEKTHGGNYQDREFWDYLELVYSWIQDHAPDGKSPLAPSVTSSFARGNDFEEALRLGGHSAAVARQAPPQIKGRKLVKAGTAVQASVGRWDPGTVLEAKWIVNGKATGRPFKVEQGQVLHRATKPITERRSLQLVVTGRKRGYAVEERKSNIVVVEKSAIFQGRKGIIP</sequence>
<dbReference type="EMBL" id="JANRMS010000624">
    <property type="protein sequence ID" value="KAJ3536715.1"/>
    <property type="molecule type" value="Genomic_DNA"/>
</dbReference>
<comment type="caution">
    <text evidence="1">The sequence shown here is derived from an EMBL/GenBank/DDBJ whole genome shotgun (WGS) entry which is preliminary data.</text>
</comment>
<name>A0ACC1SCE1_9HYPO</name>
<gene>
    <name evidence="1" type="ORF">NM208_g6607</name>
</gene>
<reference evidence="1" key="1">
    <citation type="submission" date="2022-08" db="EMBL/GenBank/DDBJ databases">
        <title>Genome Sequence of Fusarium decemcellulare.</title>
        <authorList>
            <person name="Buettner E."/>
        </authorList>
    </citation>
    <scope>NUCLEOTIDE SEQUENCE</scope>
    <source>
        <strain evidence="1">Babe19</strain>
    </source>
</reference>
<keyword evidence="2" id="KW-1185">Reference proteome</keyword>
<organism evidence="1 2">
    <name type="scientific">Fusarium decemcellulare</name>
    <dbReference type="NCBI Taxonomy" id="57161"/>
    <lineage>
        <taxon>Eukaryota</taxon>
        <taxon>Fungi</taxon>
        <taxon>Dikarya</taxon>
        <taxon>Ascomycota</taxon>
        <taxon>Pezizomycotina</taxon>
        <taxon>Sordariomycetes</taxon>
        <taxon>Hypocreomycetidae</taxon>
        <taxon>Hypocreales</taxon>
        <taxon>Nectriaceae</taxon>
        <taxon>Fusarium</taxon>
        <taxon>Fusarium decemcellulare species complex</taxon>
    </lineage>
</organism>
<proteinExistence type="predicted"/>
<protein>
    <submittedName>
        <fullName evidence="1">Uncharacterized protein</fullName>
    </submittedName>
</protein>